<name>A0A9X3WH93_9BACI</name>
<keyword evidence="2" id="KW-1185">Reference proteome</keyword>
<protein>
    <submittedName>
        <fullName evidence="1">Uncharacterized protein</fullName>
    </submittedName>
</protein>
<dbReference type="RefSeq" id="WP_259866572.1">
    <property type="nucleotide sequence ID" value="NZ_JAMQJZ010000002.1"/>
</dbReference>
<dbReference type="EMBL" id="JAMQJZ010000002">
    <property type="protein sequence ID" value="MDC3419705.1"/>
    <property type="molecule type" value="Genomic_DNA"/>
</dbReference>
<dbReference type="Pfam" id="PF04525">
    <property type="entry name" value="LOR"/>
    <property type="match status" value="1"/>
</dbReference>
<gene>
    <name evidence="1" type="ORF">NC661_04910</name>
</gene>
<accession>A0A9X3WH93</accession>
<dbReference type="AlphaFoldDB" id="A0A9X3WH93"/>
<evidence type="ECO:0000313" key="2">
    <source>
        <dbReference type="Proteomes" id="UP001145072"/>
    </source>
</evidence>
<evidence type="ECO:0000313" key="1">
    <source>
        <dbReference type="EMBL" id="MDC3419705.1"/>
    </source>
</evidence>
<comment type="caution">
    <text evidence="1">The sequence shown here is derived from an EMBL/GenBank/DDBJ whole genome shotgun (WGS) entry which is preliminary data.</text>
</comment>
<dbReference type="Proteomes" id="UP001145072">
    <property type="component" value="Unassembled WGS sequence"/>
</dbReference>
<organism evidence="1 2">
    <name type="scientific">Aquibacillus koreensis</name>
    <dbReference type="NCBI Taxonomy" id="279446"/>
    <lineage>
        <taxon>Bacteria</taxon>
        <taxon>Bacillati</taxon>
        <taxon>Bacillota</taxon>
        <taxon>Bacilli</taxon>
        <taxon>Bacillales</taxon>
        <taxon>Bacillaceae</taxon>
        <taxon>Aquibacillus</taxon>
    </lineage>
</organism>
<dbReference type="InterPro" id="IPR007612">
    <property type="entry name" value="LOR"/>
</dbReference>
<sequence length="172" mass="19276">MSGSIFFKDNFFSAGITEIYNENQEQIGSLNLKSAFSSSVEILDRDGNVMIKGNFPFFSRGWSVKDKHDQEIGKLKQRLSFLSKKFVYQSYRSGDYIIRSEAFSKDYDILDQNESLVAEFRKISNFFQSSAYNLKNHSSNLSNEELIAVVMGVNMIQKQNSAAASNGAAGGS</sequence>
<proteinExistence type="predicted"/>
<reference evidence="1" key="1">
    <citation type="submission" date="2022-06" db="EMBL/GenBank/DDBJ databases">
        <title>Aquibacillus sp. a new bacterium isolated from soil saline samples.</title>
        <authorList>
            <person name="Galisteo C."/>
            <person name="De La Haba R."/>
            <person name="Sanchez-Porro C."/>
            <person name="Ventosa A."/>
        </authorList>
    </citation>
    <scope>NUCLEOTIDE SEQUENCE</scope>
    <source>
        <strain evidence="1">JCM 12387</strain>
    </source>
</reference>